<dbReference type="AlphaFoldDB" id="A0A8J2KUV4"/>
<sequence>MAKKAMKCLTAFPFSNVSCAFFASTFIPILIIFLVNLDYGCSYRHERMPRVYGNRMPKSMLTTESRKVQEKIVAYHNFFRANVRPKASNMLEMSWHSGAAKAAQRWADQCQMLTHDNATDRWTEYYGPCGQNIFVATHKVPWFFALKMWNLEHRNFTYGSQKNKLSVVGHYTQMVWAGSHKVGCGFSQCKTPRGKTFYNYICNYCPIGNYMNNLGKPYNKGPPCSDCPNSCNKSSRLCTNSCPFADLWVNCHELNMDHSAWLCRDKSKEGLRRRKHCRATCHCKNKIMPKYSL</sequence>
<gene>
    <name evidence="3" type="ORF">AFUS01_LOCUS30030</name>
</gene>
<protein>
    <recommendedName>
        <fullName evidence="2">SCP domain-containing protein</fullName>
    </recommendedName>
</protein>
<accession>A0A8J2KUV4</accession>
<dbReference type="InterPro" id="IPR018244">
    <property type="entry name" value="Allrgn_V5/Tpx1_CS"/>
</dbReference>
<feature type="domain" description="SCP" evidence="2">
    <location>
        <begin position="67"/>
        <end position="212"/>
    </location>
</feature>
<feature type="transmembrane region" description="Helical" evidence="1">
    <location>
        <begin position="12"/>
        <end position="35"/>
    </location>
</feature>
<dbReference type="Pfam" id="PF00188">
    <property type="entry name" value="CAP"/>
    <property type="match status" value="1"/>
</dbReference>
<dbReference type="InterPro" id="IPR014044">
    <property type="entry name" value="CAP_dom"/>
</dbReference>
<evidence type="ECO:0000313" key="3">
    <source>
        <dbReference type="EMBL" id="CAG7819594.1"/>
    </source>
</evidence>
<organism evidence="3 4">
    <name type="scientific">Allacma fusca</name>
    <dbReference type="NCBI Taxonomy" id="39272"/>
    <lineage>
        <taxon>Eukaryota</taxon>
        <taxon>Metazoa</taxon>
        <taxon>Ecdysozoa</taxon>
        <taxon>Arthropoda</taxon>
        <taxon>Hexapoda</taxon>
        <taxon>Collembola</taxon>
        <taxon>Symphypleona</taxon>
        <taxon>Sminthuridae</taxon>
        <taxon>Allacma</taxon>
    </lineage>
</organism>
<dbReference type="PROSITE" id="PS01009">
    <property type="entry name" value="CRISP_1"/>
    <property type="match status" value="1"/>
</dbReference>
<dbReference type="OrthoDB" id="337038at2759"/>
<dbReference type="InterPro" id="IPR001283">
    <property type="entry name" value="CRISP-related"/>
</dbReference>
<keyword evidence="1" id="KW-1133">Transmembrane helix</keyword>
<dbReference type="InterPro" id="IPR013871">
    <property type="entry name" value="Cysteine_rich_secretory"/>
</dbReference>
<proteinExistence type="predicted"/>
<dbReference type="Pfam" id="PF08562">
    <property type="entry name" value="Crisp"/>
    <property type="match status" value="1"/>
</dbReference>
<dbReference type="Proteomes" id="UP000708208">
    <property type="component" value="Unassembled WGS sequence"/>
</dbReference>
<keyword evidence="1" id="KW-0812">Transmembrane</keyword>
<name>A0A8J2KUV4_9HEXA</name>
<evidence type="ECO:0000313" key="4">
    <source>
        <dbReference type="Proteomes" id="UP000708208"/>
    </source>
</evidence>
<dbReference type="GO" id="GO:0005576">
    <property type="term" value="C:extracellular region"/>
    <property type="evidence" value="ECO:0007669"/>
    <property type="project" value="InterPro"/>
</dbReference>
<keyword evidence="1" id="KW-0472">Membrane</keyword>
<comment type="caution">
    <text evidence="3">The sequence shown here is derived from an EMBL/GenBank/DDBJ whole genome shotgun (WGS) entry which is preliminary data.</text>
</comment>
<dbReference type="EMBL" id="CAJVCH010453818">
    <property type="protein sequence ID" value="CAG7819594.1"/>
    <property type="molecule type" value="Genomic_DNA"/>
</dbReference>
<evidence type="ECO:0000259" key="2">
    <source>
        <dbReference type="SMART" id="SM00198"/>
    </source>
</evidence>
<evidence type="ECO:0000256" key="1">
    <source>
        <dbReference type="SAM" id="Phobius"/>
    </source>
</evidence>
<dbReference type="PANTHER" id="PTHR10334">
    <property type="entry name" value="CYSTEINE-RICH SECRETORY PROTEIN-RELATED"/>
    <property type="match status" value="1"/>
</dbReference>
<dbReference type="SMART" id="SM00198">
    <property type="entry name" value="SCP"/>
    <property type="match status" value="1"/>
</dbReference>
<reference evidence="3" key="1">
    <citation type="submission" date="2021-06" db="EMBL/GenBank/DDBJ databases">
        <authorList>
            <person name="Hodson N. C."/>
            <person name="Mongue J. A."/>
            <person name="Jaron S. K."/>
        </authorList>
    </citation>
    <scope>NUCLEOTIDE SEQUENCE</scope>
</reference>
<keyword evidence="4" id="KW-1185">Reference proteome</keyword>